<dbReference type="EMBL" id="CP099425">
    <property type="protein sequence ID" value="USW55863.1"/>
    <property type="molecule type" value="Genomic_DNA"/>
</dbReference>
<protein>
    <submittedName>
        <fullName evidence="1">Uncharacterized protein</fullName>
    </submittedName>
</protein>
<organism evidence="1 2">
    <name type="scientific">Septoria linicola</name>
    <dbReference type="NCBI Taxonomy" id="215465"/>
    <lineage>
        <taxon>Eukaryota</taxon>
        <taxon>Fungi</taxon>
        <taxon>Dikarya</taxon>
        <taxon>Ascomycota</taxon>
        <taxon>Pezizomycotina</taxon>
        <taxon>Dothideomycetes</taxon>
        <taxon>Dothideomycetidae</taxon>
        <taxon>Mycosphaerellales</taxon>
        <taxon>Mycosphaerellaceae</taxon>
        <taxon>Septoria</taxon>
    </lineage>
</organism>
<keyword evidence="2" id="KW-1185">Reference proteome</keyword>
<evidence type="ECO:0000313" key="1">
    <source>
        <dbReference type="EMBL" id="USW55863.1"/>
    </source>
</evidence>
<gene>
    <name evidence="1" type="ORF">Slin15195_G091820</name>
</gene>
<dbReference type="Proteomes" id="UP001056384">
    <property type="component" value="Chromosome 8"/>
</dbReference>
<dbReference type="AlphaFoldDB" id="A0A9Q9ENV6"/>
<reference evidence="1" key="1">
    <citation type="submission" date="2022-06" db="EMBL/GenBank/DDBJ databases">
        <title>Complete genome sequences of two strains of the flax pathogen Septoria linicola.</title>
        <authorList>
            <person name="Lapalu N."/>
            <person name="Simon A."/>
            <person name="Demenou B."/>
            <person name="Paumier D."/>
            <person name="Guillot M.-P."/>
            <person name="Gout L."/>
            <person name="Valade R."/>
        </authorList>
    </citation>
    <scope>NUCLEOTIDE SEQUENCE</scope>
    <source>
        <strain evidence="1">SE15195</strain>
    </source>
</reference>
<name>A0A9Q9ENV6_9PEZI</name>
<sequence length="369" mass="41724">MPRPILETDTWLEASKSFYAKCNKKELHKFIKAKKGYARSSSWRVKLLDKLEELDRSAVFQLMNLPKELRLIIFRLLLQKDKGSDKKLWPSIMTTRKSIDFETEDVLYRERPLRIGQEYFSVEAGLRKSLEIQSDIATRRWDHGGAASISDVIELFRPVVPALMKFKRIVVELAEEDKSYSSFSHLYVVASLLAVADHKVESIIVHFTNHTLLGRMPQLCWPLKSLTNVKISFSGIESSSSHELWQFGSVDPPMVLVEWWKLNTEIENYLHLLKAARVRPPGIGVLRLQLHALSKTSRAIVRPLGMGHENDFMSALGTFRAYLRSDKLANAEADATAKLAAEGHALPRILSVLEVACRGAELAGIGTAC</sequence>
<accession>A0A9Q9ENV6</accession>
<evidence type="ECO:0000313" key="2">
    <source>
        <dbReference type="Proteomes" id="UP001056384"/>
    </source>
</evidence>
<proteinExistence type="predicted"/>